<dbReference type="InterPro" id="IPR036388">
    <property type="entry name" value="WH-like_DNA-bd_sf"/>
</dbReference>
<dbReference type="Gene3D" id="1.10.10.10">
    <property type="entry name" value="Winged helix-like DNA-binding domain superfamily/Winged helix DNA-binding domain"/>
    <property type="match status" value="1"/>
</dbReference>
<evidence type="ECO:0000259" key="2">
    <source>
        <dbReference type="Pfam" id="PF00292"/>
    </source>
</evidence>
<comment type="caution">
    <text evidence="3">The sequence shown here is derived from an EMBL/GenBank/DDBJ whole genome shotgun (WGS) entry which is preliminary data.</text>
</comment>
<dbReference type="InterPro" id="IPR009057">
    <property type="entry name" value="Homeodomain-like_sf"/>
</dbReference>
<dbReference type="EMBL" id="JAKMXF010000299">
    <property type="protein sequence ID" value="KAI6652515.1"/>
    <property type="molecule type" value="Genomic_DNA"/>
</dbReference>
<protein>
    <recommendedName>
        <fullName evidence="2">Paired domain-containing protein</fullName>
    </recommendedName>
</protein>
<sequence length="134" mass="15421">MAELSPTKRARVELMDLMSMKQKDIATSLNISQGAVFKILKRVRNKDIEGDLRSRKRSGRPPKITPRTDARIKCIVQNDTTVFSVDIVWELNLTEKISVRTVRHHLQIKLDLKHSNPRISLSFQLKVARPPKLL</sequence>
<proteinExistence type="predicted"/>
<feature type="domain" description="Paired" evidence="2">
    <location>
        <begin position="9"/>
        <end position="91"/>
    </location>
</feature>
<gene>
    <name evidence="3" type="ORF">LOD99_7529</name>
</gene>
<dbReference type="Proteomes" id="UP001165289">
    <property type="component" value="Unassembled WGS sequence"/>
</dbReference>
<dbReference type="SUPFAM" id="SSF46689">
    <property type="entry name" value="Homeodomain-like"/>
    <property type="match status" value="1"/>
</dbReference>
<evidence type="ECO:0000313" key="4">
    <source>
        <dbReference type="Proteomes" id="UP001165289"/>
    </source>
</evidence>
<name>A0AAV7JUX9_9METZ</name>
<dbReference type="GO" id="GO:0003677">
    <property type="term" value="F:DNA binding"/>
    <property type="evidence" value="ECO:0007669"/>
    <property type="project" value="InterPro"/>
</dbReference>
<dbReference type="AlphaFoldDB" id="A0AAV7JUX9"/>
<organism evidence="3 4">
    <name type="scientific">Oopsacas minuta</name>
    <dbReference type="NCBI Taxonomy" id="111878"/>
    <lineage>
        <taxon>Eukaryota</taxon>
        <taxon>Metazoa</taxon>
        <taxon>Porifera</taxon>
        <taxon>Hexactinellida</taxon>
        <taxon>Hexasterophora</taxon>
        <taxon>Lyssacinosida</taxon>
        <taxon>Leucopsacidae</taxon>
        <taxon>Oopsacas</taxon>
    </lineage>
</organism>
<keyword evidence="4" id="KW-1185">Reference proteome</keyword>
<dbReference type="InterPro" id="IPR001523">
    <property type="entry name" value="Paired_dom"/>
</dbReference>
<accession>A0AAV7JUX9</accession>
<evidence type="ECO:0000256" key="1">
    <source>
        <dbReference type="ARBA" id="ARBA00022724"/>
    </source>
</evidence>
<reference evidence="3 4" key="1">
    <citation type="journal article" date="2023" name="BMC Biol.">
        <title>The compact genome of the sponge Oopsacas minuta (Hexactinellida) is lacking key metazoan core genes.</title>
        <authorList>
            <person name="Santini S."/>
            <person name="Schenkelaars Q."/>
            <person name="Jourda C."/>
            <person name="Duchesne M."/>
            <person name="Belahbib H."/>
            <person name="Rocher C."/>
            <person name="Selva M."/>
            <person name="Riesgo A."/>
            <person name="Vervoort M."/>
            <person name="Leys S.P."/>
            <person name="Kodjabachian L."/>
            <person name="Le Bivic A."/>
            <person name="Borchiellini C."/>
            <person name="Claverie J.M."/>
            <person name="Renard E."/>
        </authorList>
    </citation>
    <scope>NUCLEOTIDE SEQUENCE [LARGE SCALE GENOMIC DNA]</scope>
    <source>
        <strain evidence="3">SPO-2</strain>
    </source>
</reference>
<keyword evidence="1" id="KW-0563">Paired box</keyword>
<dbReference type="GO" id="GO:0006355">
    <property type="term" value="P:regulation of DNA-templated transcription"/>
    <property type="evidence" value="ECO:0007669"/>
    <property type="project" value="InterPro"/>
</dbReference>
<dbReference type="Pfam" id="PF00292">
    <property type="entry name" value="PAX"/>
    <property type="match status" value="1"/>
</dbReference>
<evidence type="ECO:0000313" key="3">
    <source>
        <dbReference type="EMBL" id="KAI6652515.1"/>
    </source>
</evidence>